<dbReference type="Proteomes" id="UP000614200">
    <property type="component" value="Unassembled WGS sequence"/>
</dbReference>
<evidence type="ECO:0000313" key="3">
    <source>
        <dbReference type="Proteomes" id="UP000614200"/>
    </source>
</evidence>
<protein>
    <recommendedName>
        <fullName evidence="1">NAD glycohydrolase translocation F5/8 type C domain-containing protein</fullName>
    </recommendedName>
</protein>
<dbReference type="InterPro" id="IPR057561">
    <property type="entry name" value="NADase_transloc"/>
</dbReference>
<sequence length="71" mass="8111">MDTVWSEGVAGYGLGETLTLTENTEYKSLSITHFEIINGYVKSEKLWADNSRVKQLDVYKSIIKLFFFVVS</sequence>
<dbReference type="Pfam" id="PF25302">
    <property type="entry name" value="NADase_transloc"/>
    <property type="match status" value="1"/>
</dbReference>
<name>A0ABR9ZSG2_9FIRM</name>
<proteinExistence type="predicted"/>
<feature type="domain" description="NAD glycohydrolase translocation F5/8 type C" evidence="1">
    <location>
        <begin position="1"/>
        <end position="59"/>
    </location>
</feature>
<gene>
    <name evidence="2" type="ORF">ISU02_05465</name>
</gene>
<keyword evidence="3" id="KW-1185">Reference proteome</keyword>
<comment type="caution">
    <text evidence="2">The sequence shown here is derived from an EMBL/GenBank/DDBJ whole genome shotgun (WGS) entry which is preliminary data.</text>
</comment>
<accession>A0ABR9ZSG2</accession>
<evidence type="ECO:0000259" key="1">
    <source>
        <dbReference type="Pfam" id="PF25302"/>
    </source>
</evidence>
<dbReference type="NCBIfam" id="NF047619">
    <property type="entry name" value="NADase_discoid"/>
    <property type="match status" value="1"/>
</dbReference>
<organism evidence="2 3">
    <name type="scientific">Fusibacter ferrireducens</name>
    <dbReference type="NCBI Taxonomy" id="2785058"/>
    <lineage>
        <taxon>Bacteria</taxon>
        <taxon>Bacillati</taxon>
        <taxon>Bacillota</taxon>
        <taxon>Clostridia</taxon>
        <taxon>Eubacteriales</taxon>
        <taxon>Eubacteriales Family XII. Incertae Sedis</taxon>
        <taxon>Fusibacter</taxon>
    </lineage>
</organism>
<evidence type="ECO:0000313" key="2">
    <source>
        <dbReference type="EMBL" id="MBF4692554.1"/>
    </source>
</evidence>
<reference evidence="2 3" key="1">
    <citation type="submission" date="2020-11" db="EMBL/GenBank/DDBJ databases">
        <title>Fusibacter basophilias sp. nov.</title>
        <authorList>
            <person name="Qiu D."/>
        </authorList>
    </citation>
    <scope>NUCLEOTIDE SEQUENCE [LARGE SCALE GENOMIC DNA]</scope>
    <source>
        <strain evidence="2 3">Q10-2</strain>
    </source>
</reference>
<dbReference type="EMBL" id="JADKNH010000003">
    <property type="protein sequence ID" value="MBF4692554.1"/>
    <property type="molecule type" value="Genomic_DNA"/>
</dbReference>